<organism evidence="2 3">
    <name type="scientific">Butyrivibrio fibrisolvens DSM 3071</name>
    <dbReference type="NCBI Taxonomy" id="1121131"/>
    <lineage>
        <taxon>Bacteria</taxon>
        <taxon>Bacillati</taxon>
        <taxon>Bacillota</taxon>
        <taxon>Clostridia</taxon>
        <taxon>Lachnospirales</taxon>
        <taxon>Lachnospiraceae</taxon>
        <taxon>Butyrivibrio</taxon>
    </lineage>
</organism>
<evidence type="ECO:0000313" key="3">
    <source>
        <dbReference type="Proteomes" id="UP000184278"/>
    </source>
</evidence>
<dbReference type="OrthoDB" id="92589at2"/>
<reference evidence="3" key="1">
    <citation type="submission" date="2016-11" db="EMBL/GenBank/DDBJ databases">
        <authorList>
            <person name="Varghese N."/>
            <person name="Submissions S."/>
        </authorList>
    </citation>
    <scope>NUCLEOTIDE SEQUENCE [LARGE SCALE GENOMIC DNA]</scope>
    <source>
        <strain evidence="3">DSM 3071</strain>
    </source>
</reference>
<dbReference type="Gene3D" id="3.30.420.40">
    <property type="match status" value="2"/>
</dbReference>
<sequence>MAKVLSIEIGTTLTEIVEMDYKVRNPKVYKSLMISTPEGVLDEGMLYGYEHFADALKKMIKSKGFKAKKAIFSISSNRIASREVEIPYLKENQIRDYVLANATDYFPVDITEYNISYSILEHLQNEDGGKAIRINALAVPNELLESYREFAKEAGLELEAIDYDGNSLYQAVKKECGVGSQIVIKIDEKSTIVTVMKDGVQSLTRTVPYGIEEAVDTIIYSHIYSDNTSHSEAISYLRTVKCVNPAFDMEAYRKAKAEEKAKALAEAQAQAAGEGGDSDSQDGAGQNIDGFGQGMDFFGFNGDGSESDGSGISPDGSDAFGSSGADSGSSDAFGSGADGSGDAFGGSGTDSGNSVAFGSGTADSGSYSSAGAMSMDGSAGSGVAVIEDEEEDVSPQLLEIREHVTFSFENLVSGLSTVLDLYYSRTKGQKIDRVLLTGIGGTIQGMDELITNTLDVPAQQIRSLEGIQLGKVFKSGIFGEYIGCIGATIKPVDFLIKEKKVKNAGTDIVSIGRLVFIGCVGASVVMLAMSLPPYLDASNTNKTLRSQLQSVVSIIPIYQKYTLSKQAYEFVNDAYSQKDEPVAHIVEFLEEMEEKMPADVLVSTINSDNDSISITMSVSTKEEAADVYQQFCTFKSLEYVTIENLTDETTDAGDGLVTFTLVGVYAEKSEEDVEGEEGEIDNTEETESVEAAEDGDVVFSSEDTSAEGSSVSGSGATDEDLGEEDAGDGSTDEELEESADGGTEESAADETSTD</sequence>
<feature type="compositionally biased region" description="Low complexity" evidence="1">
    <location>
        <begin position="281"/>
        <end position="335"/>
    </location>
</feature>
<feature type="region of interest" description="Disordered" evidence="1">
    <location>
        <begin position="668"/>
        <end position="754"/>
    </location>
</feature>
<dbReference type="STRING" id="1121131.SAMN02745229_03753"/>
<feature type="compositionally biased region" description="Gly residues" evidence="1">
    <location>
        <begin position="336"/>
        <end position="346"/>
    </location>
</feature>
<dbReference type="RefSeq" id="WP_073390033.1">
    <property type="nucleotide sequence ID" value="NZ_FQXK01000044.1"/>
</dbReference>
<name>A0A1M6EM38_BUTFI</name>
<gene>
    <name evidence="2" type="ORF">SAMN02745229_03753</name>
</gene>
<dbReference type="GeneID" id="89510311"/>
<dbReference type="SUPFAM" id="SSF53067">
    <property type="entry name" value="Actin-like ATPase domain"/>
    <property type="match status" value="1"/>
</dbReference>
<proteinExistence type="predicted"/>
<dbReference type="PANTHER" id="PTHR32432">
    <property type="entry name" value="CELL DIVISION PROTEIN FTSA-RELATED"/>
    <property type="match status" value="1"/>
</dbReference>
<feature type="compositionally biased region" description="Acidic residues" evidence="1">
    <location>
        <begin position="717"/>
        <end position="754"/>
    </location>
</feature>
<evidence type="ECO:0000256" key="1">
    <source>
        <dbReference type="SAM" id="MobiDB-lite"/>
    </source>
</evidence>
<accession>A0A1M6EM38</accession>
<dbReference type="InterPro" id="IPR043129">
    <property type="entry name" value="ATPase_NBD"/>
</dbReference>
<dbReference type="PANTHER" id="PTHR32432:SF3">
    <property type="entry name" value="ETHANOLAMINE UTILIZATION PROTEIN EUTJ"/>
    <property type="match status" value="1"/>
</dbReference>
<dbReference type="InterPro" id="IPR050696">
    <property type="entry name" value="FtsA/MreB"/>
</dbReference>
<feature type="region of interest" description="Disordered" evidence="1">
    <location>
        <begin position="266"/>
        <end position="346"/>
    </location>
</feature>
<dbReference type="Pfam" id="PF11104">
    <property type="entry name" value="PilM_2"/>
    <property type="match status" value="1"/>
</dbReference>
<protein>
    <submittedName>
        <fullName evidence="2">Type IV pilus assembly protein PilM</fullName>
    </submittedName>
</protein>
<feature type="compositionally biased region" description="Acidic residues" evidence="1">
    <location>
        <begin position="669"/>
        <end position="696"/>
    </location>
</feature>
<dbReference type="InterPro" id="IPR005883">
    <property type="entry name" value="PilM"/>
</dbReference>
<evidence type="ECO:0000313" key="2">
    <source>
        <dbReference type="EMBL" id="SHI86625.1"/>
    </source>
</evidence>
<dbReference type="AlphaFoldDB" id="A0A1M6EM38"/>
<dbReference type="Proteomes" id="UP000184278">
    <property type="component" value="Unassembled WGS sequence"/>
</dbReference>
<dbReference type="EMBL" id="FQXK01000044">
    <property type="protein sequence ID" value="SHI86625.1"/>
    <property type="molecule type" value="Genomic_DNA"/>
</dbReference>
<keyword evidence="3" id="KW-1185">Reference proteome</keyword>